<feature type="compositionally biased region" description="Basic and acidic residues" evidence="1">
    <location>
        <begin position="54"/>
        <end position="64"/>
    </location>
</feature>
<keyword evidence="3" id="KW-1185">Reference proteome</keyword>
<evidence type="ECO:0000313" key="3">
    <source>
        <dbReference type="Proteomes" id="UP001189429"/>
    </source>
</evidence>
<sequence length="796" mass="86483">MSRPACSNGPSVLNYTMTGQLVGHKRTESHARCKEAVSDAALTRYKGLGRLEDEDKELEVHEETALGPAESGNSPAGPLARATVQPDAKTTTLVKKRARLQQPRLLRGFSCKARQDELALALVLRSDLLLIVRRGGTEPSNELLELLHLCKRCVQLGLHPTVVAELLEQRAQLLGSDAETWDGGGTNSTFRWRRNRRSQTDLLALELVQLSLRGRQGLLLLLLLGVQVGDLLLEMVKALALRLTPALQLELTLRQITETGANWTRRRKLRPRPEALGLQVLAQLHKGHLFGILEAGEAVIDLRDTPTATLSLRNIRHILRLIDLHRVILAFGLGQAPYGGGGGARRRCRLGESVGTASGEDSSEMRSEVLYFPCGEGAVQSSSALCEVPLGSQFRIDSCSFGAVFHGPAARAASLERPFCEAGSAAPCEQVSEQACLSELRRLFRVTRRSRAGAAGAGGQIGRRPHQVNSDILAATCHRFPLYETGAAKRAQQQSIEMTMNHMHERMAGAPARRAPTRGFDVNSGTYQSTNEDAKLDPEEIRPARALQHGGGRLEFHRDLSLNVIDIASQLEGRAELPHPDFDCDLRVQTLSGAAQACFGARNGRPEVVATRLTFAASQDYQLASVPVEVALMALDPTHLAKALSAQGGAGHCADELEATSSAPADNLCEDLRAVARQSLARGIALVPLEDQGALFFNIVADLKRSMKHRKNAGAYHALTSDWKHVVERPIILYDEVEGFHRGASLPGFADDLLKKRLCPTGAADEAAETIQSGDKMLESFDLFRGNCGAEGFRDM</sequence>
<gene>
    <name evidence="2" type="ORF">PCOR1329_LOCUS24263</name>
</gene>
<name>A0ABN9S2E1_9DINO</name>
<reference evidence="2" key="1">
    <citation type="submission" date="2023-10" db="EMBL/GenBank/DDBJ databases">
        <authorList>
            <person name="Chen Y."/>
            <person name="Shah S."/>
            <person name="Dougan E. K."/>
            <person name="Thang M."/>
            <person name="Chan C."/>
        </authorList>
    </citation>
    <scope>NUCLEOTIDE SEQUENCE [LARGE SCALE GENOMIC DNA]</scope>
</reference>
<dbReference type="Proteomes" id="UP001189429">
    <property type="component" value="Unassembled WGS sequence"/>
</dbReference>
<accession>A0ABN9S2E1</accession>
<dbReference type="EMBL" id="CAUYUJ010008335">
    <property type="protein sequence ID" value="CAK0823620.1"/>
    <property type="molecule type" value="Genomic_DNA"/>
</dbReference>
<organism evidence="2 3">
    <name type="scientific">Prorocentrum cordatum</name>
    <dbReference type="NCBI Taxonomy" id="2364126"/>
    <lineage>
        <taxon>Eukaryota</taxon>
        <taxon>Sar</taxon>
        <taxon>Alveolata</taxon>
        <taxon>Dinophyceae</taxon>
        <taxon>Prorocentrales</taxon>
        <taxon>Prorocentraceae</taxon>
        <taxon>Prorocentrum</taxon>
    </lineage>
</organism>
<comment type="caution">
    <text evidence="2">The sequence shown here is derived from an EMBL/GenBank/DDBJ whole genome shotgun (WGS) entry which is preliminary data.</text>
</comment>
<evidence type="ECO:0000256" key="1">
    <source>
        <dbReference type="SAM" id="MobiDB-lite"/>
    </source>
</evidence>
<protein>
    <submittedName>
        <fullName evidence="2">Uncharacterized protein</fullName>
    </submittedName>
</protein>
<evidence type="ECO:0000313" key="2">
    <source>
        <dbReference type="EMBL" id="CAK0823620.1"/>
    </source>
</evidence>
<feature type="region of interest" description="Disordered" evidence="1">
    <location>
        <begin position="54"/>
        <end position="82"/>
    </location>
</feature>
<proteinExistence type="predicted"/>